<reference evidence="2 3" key="1">
    <citation type="submission" date="2019-05" db="EMBL/GenBank/DDBJ databases">
        <title>Another draft genome of Portunus trituberculatus and its Hox gene families provides insights of decapod evolution.</title>
        <authorList>
            <person name="Jeong J.-H."/>
            <person name="Song I."/>
            <person name="Kim S."/>
            <person name="Choi T."/>
            <person name="Kim D."/>
            <person name="Ryu S."/>
            <person name="Kim W."/>
        </authorList>
    </citation>
    <scope>NUCLEOTIDE SEQUENCE [LARGE SCALE GENOMIC DNA]</scope>
    <source>
        <tissue evidence="2">Muscle</tissue>
    </source>
</reference>
<protein>
    <submittedName>
        <fullName evidence="2">Uncharacterized protein</fullName>
    </submittedName>
</protein>
<evidence type="ECO:0000256" key="1">
    <source>
        <dbReference type="SAM" id="MobiDB-lite"/>
    </source>
</evidence>
<feature type="region of interest" description="Disordered" evidence="1">
    <location>
        <begin position="1"/>
        <end position="67"/>
    </location>
</feature>
<name>A0A5B7J5J4_PORTR</name>
<keyword evidence="3" id="KW-1185">Reference proteome</keyword>
<feature type="compositionally biased region" description="Basic and acidic residues" evidence="1">
    <location>
        <begin position="1"/>
        <end position="12"/>
    </location>
</feature>
<dbReference type="Proteomes" id="UP000324222">
    <property type="component" value="Unassembled WGS sequence"/>
</dbReference>
<gene>
    <name evidence="2" type="ORF">E2C01_087068</name>
</gene>
<organism evidence="2 3">
    <name type="scientific">Portunus trituberculatus</name>
    <name type="common">Swimming crab</name>
    <name type="synonym">Neptunus trituberculatus</name>
    <dbReference type="NCBI Taxonomy" id="210409"/>
    <lineage>
        <taxon>Eukaryota</taxon>
        <taxon>Metazoa</taxon>
        <taxon>Ecdysozoa</taxon>
        <taxon>Arthropoda</taxon>
        <taxon>Crustacea</taxon>
        <taxon>Multicrustacea</taxon>
        <taxon>Malacostraca</taxon>
        <taxon>Eumalacostraca</taxon>
        <taxon>Eucarida</taxon>
        <taxon>Decapoda</taxon>
        <taxon>Pleocyemata</taxon>
        <taxon>Brachyura</taxon>
        <taxon>Eubrachyura</taxon>
        <taxon>Portunoidea</taxon>
        <taxon>Portunidae</taxon>
        <taxon>Portuninae</taxon>
        <taxon>Portunus</taxon>
    </lineage>
</organism>
<evidence type="ECO:0000313" key="2">
    <source>
        <dbReference type="EMBL" id="MPC92000.1"/>
    </source>
</evidence>
<comment type="caution">
    <text evidence="2">The sequence shown here is derived from an EMBL/GenBank/DDBJ whole genome shotgun (WGS) entry which is preliminary data.</text>
</comment>
<accession>A0A5B7J5J4</accession>
<sequence>MSYETDAPRDCQADGSYGQTDKATDTRSCENAKDKAGSERNAGATSDKVPAETEGREEEEEKEEEGG</sequence>
<dbReference type="AlphaFoldDB" id="A0A5B7J5J4"/>
<proteinExistence type="predicted"/>
<dbReference type="EMBL" id="VSRR010089743">
    <property type="protein sequence ID" value="MPC92000.1"/>
    <property type="molecule type" value="Genomic_DNA"/>
</dbReference>
<feature type="compositionally biased region" description="Basic and acidic residues" evidence="1">
    <location>
        <begin position="22"/>
        <end position="38"/>
    </location>
</feature>
<feature type="compositionally biased region" description="Acidic residues" evidence="1">
    <location>
        <begin position="55"/>
        <end position="67"/>
    </location>
</feature>
<evidence type="ECO:0000313" key="3">
    <source>
        <dbReference type="Proteomes" id="UP000324222"/>
    </source>
</evidence>